<sequence>MSSDEAAAAQEKTNTSGSCIFVRGIPYEATSQQLETFFSEIGPLKTCFVVADKEKEASNKGFGFVTFAMKEDAQKALADLKAVKFLGQRTLLMELAVRRSTDPKDKPAKKEKPAPTPPKTKKNPHPSTIPVKARASTFVEISKLPEGLEVKQLHHKVRKMGTVLDIVFPVVENEETRAGIAHVKYQSATDAQSAVSKLNNHVFKGVTIFAKLVEKAKGAITVNADASEETPQAGKPRLIIRNLSFQSTEAHVRKAFAAHGTVKFVNFPTKPDKKGTPIARGFAFVHMASLEEAEKAMGAVNGSKIAGRVVAVDWAMPKEWYAENAAADEAKNQEASEVEAENDDDDAAEEEEEEEEEGVDESADTMDVDGGDQEDEDEMNTSDVDADVEVGDDAEEDESDNEVGDESMEDDEDDEVEITLDDEEIDDEESTAKVSKPPALSAKVEEGCTLFVRNLLFETTEEELKARFMTFGRIRYARVTKDPTTGRSRGTGFVCFYNKPEADACMEAYEAAAKSHSLLDSVLEKPAADPRAKNQKDKKEAKGQSKSMLVPEPSLTSAVTAPFILGERFLNLTVAVSKQESAKLTSEGVKDRRANDRRHMYLIKEGVIFQNSKEAEGILPTELSKRQKSYTERKRLLASNPNLFLSRTRLSVRNLGLKVAEYGLKRAAILSVKRFWEEVKARKRKGLEEEVLEEDKQDGLEPPGTDRRIIVKTSKIMLDNTKIDPVTKKGRSKGFGFLEFENHSDALACLRYMNANPFVFKADGLPYSHEEILTFEAGEASEADLTAVNKSRRPIVEFSVENRTILKKKEELVQKQRDAAKEAKKNGGVAPVKADKGGKGKAEVAKKDGKKDGKKDAKKDGKKDGGKKGSEEVASKGKDNTDKKRKREPASAAPDSAKKAKKAAEPESEAAVGKKQKKDKKGKGEKNAASGEPAKVSKSKMNADREQQDDKDFTQLLAKYGKGMFGAESKMLK</sequence>
<dbReference type="SUPFAM" id="SSF54928">
    <property type="entry name" value="RNA-binding domain, RBD"/>
    <property type="match status" value="3"/>
</dbReference>
<reference evidence="8 9" key="1">
    <citation type="journal article" date="2019" name="Sci. Rep.">
        <title>Comparative genomics of chytrid fungi reveal insights into the obligate biotrophic and pathogenic lifestyle of Synchytrium endobioticum.</title>
        <authorList>
            <person name="van de Vossenberg B.T.L.H."/>
            <person name="Warris S."/>
            <person name="Nguyen H.D.T."/>
            <person name="van Gent-Pelzer M.P.E."/>
            <person name="Joly D.L."/>
            <person name="van de Geest H.C."/>
            <person name="Bonants P.J.M."/>
            <person name="Smith D.S."/>
            <person name="Levesque C.A."/>
            <person name="van der Lee T.A.J."/>
        </authorList>
    </citation>
    <scope>NUCLEOTIDE SEQUENCE [LARGE SCALE GENOMIC DNA]</scope>
    <source>
        <strain evidence="8 9">CBS 675.73</strain>
    </source>
</reference>
<dbReference type="STRING" id="246404.A0A507EKV0"/>
<feature type="compositionally biased region" description="Basic and acidic residues" evidence="6">
    <location>
        <begin position="97"/>
        <end position="113"/>
    </location>
</feature>
<feature type="region of interest" description="Disordered" evidence="6">
    <location>
        <begin position="525"/>
        <end position="549"/>
    </location>
</feature>
<dbReference type="Pfam" id="PF00076">
    <property type="entry name" value="RRM_1"/>
    <property type="match status" value="5"/>
</dbReference>
<comment type="caution">
    <text evidence="8">The sequence shown here is derived from an EMBL/GenBank/DDBJ whole genome shotgun (WGS) entry which is preliminary data.</text>
</comment>
<evidence type="ECO:0000256" key="1">
    <source>
        <dbReference type="ARBA" id="ARBA00004123"/>
    </source>
</evidence>
<gene>
    <name evidence="8" type="ORF">CcCBS67573_g08334</name>
</gene>
<keyword evidence="4" id="KW-0539">Nucleus</keyword>
<evidence type="ECO:0000256" key="2">
    <source>
        <dbReference type="ARBA" id="ARBA00022737"/>
    </source>
</evidence>
<feature type="domain" description="RRM" evidence="7">
    <location>
        <begin position="448"/>
        <end position="530"/>
    </location>
</feature>
<feature type="compositionally biased region" description="Basic and acidic residues" evidence="6">
    <location>
        <begin position="941"/>
        <end position="953"/>
    </location>
</feature>
<keyword evidence="3 5" id="KW-0694">RNA-binding</keyword>
<name>A0A507EKV0_9FUNG</name>
<feature type="region of interest" description="Disordered" evidence="6">
    <location>
        <begin position="817"/>
        <end position="953"/>
    </location>
</feature>
<feature type="compositionally biased region" description="Basic and acidic residues" evidence="6">
    <location>
        <begin position="833"/>
        <end position="882"/>
    </location>
</feature>
<keyword evidence="9" id="KW-1185">Reference proteome</keyword>
<feature type="compositionally biased region" description="Basic and acidic residues" evidence="6">
    <location>
        <begin position="896"/>
        <end position="905"/>
    </location>
</feature>
<dbReference type="InterPro" id="IPR051945">
    <property type="entry name" value="RRM_MRD1_RNA_proc_ribogen"/>
</dbReference>
<dbReference type="EMBL" id="QEAP01000532">
    <property type="protein sequence ID" value="TPX64713.1"/>
    <property type="molecule type" value="Genomic_DNA"/>
</dbReference>
<comment type="subcellular location">
    <subcellularLocation>
        <location evidence="1">Nucleus</location>
    </subcellularLocation>
</comment>
<dbReference type="InterPro" id="IPR003954">
    <property type="entry name" value="RRM_euk-type"/>
</dbReference>
<dbReference type="SMART" id="SM00360">
    <property type="entry name" value="RRM"/>
    <property type="match status" value="5"/>
</dbReference>
<evidence type="ECO:0000256" key="5">
    <source>
        <dbReference type="PROSITE-ProRule" id="PRU00176"/>
    </source>
</evidence>
<feature type="region of interest" description="Disordered" evidence="6">
    <location>
        <begin position="97"/>
        <end position="130"/>
    </location>
</feature>
<feature type="domain" description="RRM" evidence="7">
    <location>
        <begin position="18"/>
        <end position="98"/>
    </location>
</feature>
<proteinExistence type="predicted"/>
<feature type="domain" description="RRM" evidence="7">
    <location>
        <begin position="236"/>
        <end position="317"/>
    </location>
</feature>
<feature type="compositionally biased region" description="Basic and acidic residues" evidence="6">
    <location>
        <begin position="525"/>
        <end position="543"/>
    </location>
</feature>
<dbReference type="InterPro" id="IPR000504">
    <property type="entry name" value="RRM_dom"/>
</dbReference>
<keyword evidence="2" id="KW-0677">Repeat</keyword>
<evidence type="ECO:0000256" key="6">
    <source>
        <dbReference type="SAM" id="MobiDB-lite"/>
    </source>
</evidence>
<dbReference type="GO" id="GO:0003729">
    <property type="term" value="F:mRNA binding"/>
    <property type="evidence" value="ECO:0007669"/>
    <property type="project" value="TreeGrafter"/>
</dbReference>
<dbReference type="AlphaFoldDB" id="A0A507EKV0"/>
<dbReference type="SMART" id="SM00361">
    <property type="entry name" value="RRM_1"/>
    <property type="match status" value="3"/>
</dbReference>
<evidence type="ECO:0000313" key="9">
    <source>
        <dbReference type="Proteomes" id="UP000320333"/>
    </source>
</evidence>
<evidence type="ECO:0000259" key="7">
    <source>
        <dbReference type="PROSITE" id="PS50102"/>
    </source>
</evidence>
<dbReference type="Proteomes" id="UP000320333">
    <property type="component" value="Unassembled WGS sequence"/>
</dbReference>
<dbReference type="GO" id="GO:0005730">
    <property type="term" value="C:nucleolus"/>
    <property type="evidence" value="ECO:0007669"/>
    <property type="project" value="TreeGrafter"/>
</dbReference>
<feature type="compositionally biased region" description="Basic residues" evidence="6">
    <location>
        <begin position="914"/>
        <end position="923"/>
    </location>
</feature>
<dbReference type="OrthoDB" id="267048at2759"/>
<feature type="region of interest" description="Disordered" evidence="6">
    <location>
        <begin position="327"/>
        <end position="415"/>
    </location>
</feature>
<dbReference type="InterPro" id="IPR012677">
    <property type="entry name" value="Nucleotide-bd_a/b_plait_sf"/>
</dbReference>
<evidence type="ECO:0000313" key="8">
    <source>
        <dbReference type="EMBL" id="TPX64713.1"/>
    </source>
</evidence>
<dbReference type="PANTHER" id="PTHR48039">
    <property type="entry name" value="RNA-BINDING MOTIF PROTEIN 14B"/>
    <property type="match status" value="1"/>
</dbReference>
<evidence type="ECO:0000256" key="3">
    <source>
        <dbReference type="ARBA" id="ARBA00022884"/>
    </source>
</evidence>
<feature type="domain" description="RRM" evidence="7">
    <location>
        <begin position="137"/>
        <end position="215"/>
    </location>
</feature>
<evidence type="ECO:0000256" key="4">
    <source>
        <dbReference type="ARBA" id="ARBA00023242"/>
    </source>
</evidence>
<dbReference type="InterPro" id="IPR035979">
    <property type="entry name" value="RBD_domain_sf"/>
</dbReference>
<protein>
    <recommendedName>
        <fullName evidence="7">RRM domain-containing protein</fullName>
    </recommendedName>
</protein>
<dbReference type="Gene3D" id="3.30.70.330">
    <property type="match status" value="5"/>
</dbReference>
<accession>A0A507EKV0</accession>
<dbReference type="CDD" id="cd00590">
    <property type="entry name" value="RRM_SF"/>
    <property type="match status" value="1"/>
</dbReference>
<dbReference type="CDD" id="cd12414">
    <property type="entry name" value="RRM2_RBM28_like"/>
    <property type="match status" value="1"/>
</dbReference>
<organism evidence="8 9">
    <name type="scientific">Chytriomyces confervae</name>
    <dbReference type="NCBI Taxonomy" id="246404"/>
    <lineage>
        <taxon>Eukaryota</taxon>
        <taxon>Fungi</taxon>
        <taxon>Fungi incertae sedis</taxon>
        <taxon>Chytridiomycota</taxon>
        <taxon>Chytridiomycota incertae sedis</taxon>
        <taxon>Chytridiomycetes</taxon>
        <taxon>Chytridiales</taxon>
        <taxon>Chytriomycetaceae</taxon>
        <taxon>Chytriomyces</taxon>
    </lineage>
</organism>
<dbReference type="PROSITE" id="PS50102">
    <property type="entry name" value="RRM"/>
    <property type="match status" value="4"/>
</dbReference>
<feature type="compositionally biased region" description="Acidic residues" evidence="6">
    <location>
        <begin position="336"/>
        <end position="415"/>
    </location>
</feature>
<dbReference type="PANTHER" id="PTHR48039:SF5">
    <property type="entry name" value="RNA-BINDING PROTEIN 28"/>
    <property type="match status" value="1"/>
</dbReference>